<comment type="caution">
    <text evidence="1">The sequence shown here is derived from an EMBL/GenBank/DDBJ whole genome shotgun (WGS) entry which is preliminary data.</text>
</comment>
<name>A0ABS4BN69_9HYPH</name>
<proteinExistence type="predicted"/>
<protein>
    <submittedName>
        <fullName evidence="1">WD40 repeat domain-containing protein</fullName>
    </submittedName>
</protein>
<organism evidence="1 2">
    <name type="scientific">Jiella mangrovi</name>
    <dbReference type="NCBI Taxonomy" id="2821407"/>
    <lineage>
        <taxon>Bacteria</taxon>
        <taxon>Pseudomonadati</taxon>
        <taxon>Pseudomonadota</taxon>
        <taxon>Alphaproteobacteria</taxon>
        <taxon>Hyphomicrobiales</taxon>
        <taxon>Aurantimonadaceae</taxon>
        <taxon>Jiella</taxon>
    </lineage>
</organism>
<dbReference type="EMBL" id="JAGJCF010000026">
    <property type="protein sequence ID" value="MBP0618180.1"/>
    <property type="molecule type" value="Genomic_DNA"/>
</dbReference>
<dbReference type="SUPFAM" id="SSF63829">
    <property type="entry name" value="Calcium-dependent phosphotriesterase"/>
    <property type="match status" value="1"/>
</dbReference>
<reference evidence="1 2" key="1">
    <citation type="submission" date="2021-04" db="EMBL/GenBank/DDBJ databases">
        <title>Whole genome sequence of Jiella sp. KSK16Y-1.</title>
        <authorList>
            <person name="Tuo L."/>
        </authorList>
    </citation>
    <scope>NUCLEOTIDE SEQUENCE [LARGE SCALE GENOMIC DNA]</scope>
    <source>
        <strain evidence="1 2">KSK16Y-1</strain>
    </source>
</reference>
<dbReference type="InterPro" id="IPR015943">
    <property type="entry name" value="WD40/YVTN_repeat-like_dom_sf"/>
</dbReference>
<dbReference type="Proteomes" id="UP000678276">
    <property type="component" value="Unassembled WGS sequence"/>
</dbReference>
<gene>
    <name evidence="1" type="ORF">J6595_21580</name>
</gene>
<dbReference type="RefSeq" id="WP_209597669.1">
    <property type="nucleotide sequence ID" value="NZ_JAGJCF010000026.1"/>
</dbReference>
<dbReference type="Gene3D" id="2.130.10.10">
    <property type="entry name" value="YVTN repeat-like/Quinoprotein amine dehydrogenase"/>
    <property type="match status" value="1"/>
</dbReference>
<accession>A0ABS4BN69</accession>
<keyword evidence="2" id="KW-1185">Reference proteome</keyword>
<evidence type="ECO:0000313" key="1">
    <source>
        <dbReference type="EMBL" id="MBP0618180.1"/>
    </source>
</evidence>
<sequence length="320" mass="34118">MKKGMVLRAPDAPSGEPQLHRFIVGAYTGAMAIAPFDGGGFVCNRFVDGEEEDGSGSDAMVHVSTEGEVTAGLALPNGQLVWKAAWVPAIGSMMLQVDGGVTRWEPGSNIATQVLQYRPSPGFLSVGGNRLACYDGSAAVVLDLHDGAEIMRIPSQPELYGGHSPQMEGALSRDGSLLALCAVPGEITVFDMAMGQVRQTLRGDFAMVRQMDFLPDGNRLLVVEQYGRGSLRCLDLGTGGPAQDWSELKLDGASIALSPSGSRLAVAWRDHASIHDIFNDERPRSFVLEHLAKRCAMAWIAEDSLAVRTDLGCASIYATP</sequence>
<evidence type="ECO:0000313" key="2">
    <source>
        <dbReference type="Proteomes" id="UP000678276"/>
    </source>
</evidence>